<evidence type="ECO:0000313" key="3">
    <source>
        <dbReference type="WBParaSite" id="PDA_v2.g20454.t1"/>
    </source>
</evidence>
<dbReference type="Proteomes" id="UP000887578">
    <property type="component" value="Unplaced"/>
</dbReference>
<dbReference type="AlphaFoldDB" id="A0A914PZY6"/>
<accession>A0A914PZY6</accession>
<evidence type="ECO:0000259" key="1">
    <source>
        <dbReference type="SMART" id="SM00198"/>
    </source>
</evidence>
<reference evidence="3" key="1">
    <citation type="submission" date="2022-11" db="UniProtKB">
        <authorList>
            <consortium name="WormBaseParasite"/>
        </authorList>
    </citation>
    <scope>IDENTIFICATION</scope>
</reference>
<dbReference type="InterPro" id="IPR035940">
    <property type="entry name" value="CAP_sf"/>
</dbReference>
<evidence type="ECO:0000313" key="2">
    <source>
        <dbReference type="Proteomes" id="UP000887578"/>
    </source>
</evidence>
<protein>
    <submittedName>
        <fullName evidence="3">SCP domain-containing protein</fullName>
    </submittedName>
</protein>
<feature type="domain" description="SCP" evidence="1">
    <location>
        <begin position="6"/>
        <end position="157"/>
    </location>
</feature>
<dbReference type="SMART" id="SM00198">
    <property type="entry name" value="SCP"/>
    <property type="match status" value="1"/>
</dbReference>
<keyword evidence="2" id="KW-1185">Reference proteome</keyword>
<sequence length="362" mass="41499">MTPILRQQILDYLNEIRGKLENGQLLLNNGKYALPADSLSELIWDCEIEERTYNWMEENCIATIKEDPFQNNMTWIYNRYNNDNADTLVSGMLTSQTYFSGVSFQELSRHNLYINPSSNLMKNIFVLSDKAQRIGCAIQNCNLGASSGIQYISNNIYCQLFLTEDIEFGNEIYKISPSANYIRPTQDVICESSVMTVEEREVILEKINNARKQISQGTYQLQNGNTAIQSAQPLSPLLWSCEDEAALTTEKSMYFQCTDINTATEFEKIIPEGSPPAEHSQNELLLWWTQFGTEFFIANPNFNFLSQSTMYSTEYPAAFAFSKNAESIACFRKQCWDASTFLITFRQICRAKPIIQINDNLY</sequence>
<name>A0A914PZY6_9BILA</name>
<organism evidence="2 3">
    <name type="scientific">Panagrolaimus davidi</name>
    <dbReference type="NCBI Taxonomy" id="227884"/>
    <lineage>
        <taxon>Eukaryota</taxon>
        <taxon>Metazoa</taxon>
        <taxon>Ecdysozoa</taxon>
        <taxon>Nematoda</taxon>
        <taxon>Chromadorea</taxon>
        <taxon>Rhabditida</taxon>
        <taxon>Tylenchina</taxon>
        <taxon>Panagrolaimomorpha</taxon>
        <taxon>Panagrolaimoidea</taxon>
        <taxon>Panagrolaimidae</taxon>
        <taxon>Panagrolaimus</taxon>
    </lineage>
</organism>
<dbReference type="WBParaSite" id="PDA_v2.g20454.t1">
    <property type="protein sequence ID" value="PDA_v2.g20454.t1"/>
    <property type="gene ID" value="PDA_v2.g20454"/>
</dbReference>
<dbReference type="Gene3D" id="3.40.33.10">
    <property type="entry name" value="CAP"/>
    <property type="match status" value="2"/>
</dbReference>
<proteinExistence type="predicted"/>
<dbReference type="SUPFAM" id="SSF55797">
    <property type="entry name" value="PR-1-like"/>
    <property type="match status" value="2"/>
</dbReference>
<dbReference type="InterPro" id="IPR014044">
    <property type="entry name" value="CAP_dom"/>
</dbReference>